<reference evidence="3" key="1">
    <citation type="submission" date="2016-04" db="EMBL/GenBank/DDBJ databases">
        <authorList>
            <person name="Ray J."/>
            <person name="Price M."/>
            <person name="Deutschbauer A."/>
        </authorList>
    </citation>
    <scope>NUCLEOTIDE SEQUENCE [LARGE SCALE GENOMIC DNA]</scope>
    <source>
        <strain evidence="3">FW300-N2E2</strain>
    </source>
</reference>
<organism evidence="2 3">
    <name type="scientific">Pseudomonas fluorescens</name>
    <dbReference type="NCBI Taxonomy" id="294"/>
    <lineage>
        <taxon>Bacteria</taxon>
        <taxon>Pseudomonadati</taxon>
        <taxon>Pseudomonadota</taxon>
        <taxon>Gammaproteobacteria</taxon>
        <taxon>Pseudomonadales</taxon>
        <taxon>Pseudomonadaceae</taxon>
        <taxon>Pseudomonas</taxon>
    </lineage>
</organism>
<sequence>MAKSLDQVMKGLPAARQQRIEQRGAALIQEQMTLQELRKGLNLTQEAMADILDVKQGNVSKVEKRTDMLISTLREYVEAMGGTLELVARLPGRAPVKLEGFRDLNADHK</sequence>
<dbReference type="SUPFAM" id="SSF47413">
    <property type="entry name" value="lambda repressor-like DNA-binding domains"/>
    <property type="match status" value="1"/>
</dbReference>
<proteinExistence type="predicted"/>
<feature type="domain" description="HTH cro/C1-type" evidence="1">
    <location>
        <begin position="34"/>
        <end position="87"/>
    </location>
</feature>
<dbReference type="InterPro" id="IPR001387">
    <property type="entry name" value="Cro/C1-type_HTH"/>
</dbReference>
<dbReference type="AlphaFoldDB" id="A0A159ZXK1"/>
<evidence type="ECO:0000313" key="2">
    <source>
        <dbReference type="EMBL" id="AMZ72655.1"/>
    </source>
</evidence>
<name>A0A159ZXK1_PSEFL</name>
<dbReference type="EMBL" id="CP015225">
    <property type="protein sequence ID" value="AMZ72655.1"/>
    <property type="molecule type" value="Genomic_DNA"/>
</dbReference>
<dbReference type="RefSeq" id="WP_063322962.1">
    <property type="nucleotide sequence ID" value="NZ_CP015225.1"/>
</dbReference>
<dbReference type="GO" id="GO:0003677">
    <property type="term" value="F:DNA binding"/>
    <property type="evidence" value="ECO:0007669"/>
    <property type="project" value="InterPro"/>
</dbReference>
<dbReference type="SMART" id="SM00530">
    <property type="entry name" value="HTH_XRE"/>
    <property type="match status" value="1"/>
</dbReference>
<dbReference type="Gene3D" id="1.10.260.40">
    <property type="entry name" value="lambda repressor-like DNA-binding domains"/>
    <property type="match status" value="1"/>
</dbReference>
<protein>
    <submittedName>
        <fullName evidence="2">Transcriptional regulator</fullName>
    </submittedName>
</protein>
<evidence type="ECO:0000313" key="3">
    <source>
        <dbReference type="Proteomes" id="UP000076083"/>
    </source>
</evidence>
<gene>
    <name evidence="2" type="ORF">TK06_16620</name>
</gene>
<dbReference type="PROSITE" id="PS50943">
    <property type="entry name" value="HTH_CROC1"/>
    <property type="match status" value="1"/>
</dbReference>
<dbReference type="InterPro" id="IPR010982">
    <property type="entry name" value="Lambda_DNA-bd_dom_sf"/>
</dbReference>
<dbReference type="Pfam" id="PF13744">
    <property type="entry name" value="HTH_37"/>
    <property type="match status" value="1"/>
</dbReference>
<dbReference type="InterPro" id="IPR039554">
    <property type="entry name" value="HigA2-like_HTH"/>
</dbReference>
<dbReference type="Proteomes" id="UP000076083">
    <property type="component" value="Chromosome"/>
</dbReference>
<reference evidence="2 3" key="2">
    <citation type="journal article" date="2018" name="Nature">
        <title>Mutant phenotypes for thousands of bacterial genes of unknown function.</title>
        <authorList>
            <person name="Price M.N."/>
            <person name="Wetmore K.M."/>
            <person name="Waters R.J."/>
            <person name="Callaghan M."/>
            <person name="Ray J."/>
            <person name="Liu H."/>
            <person name="Kuehl J.V."/>
            <person name="Melnyk R.A."/>
            <person name="Lamson J.S."/>
            <person name="Suh Y."/>
            <person name="Carlson H.K."/>
            <person name="Esquivel Z."/>
            <person name="Sadeeshkumar H."/>
            <person name="Chakraborty R."/>
            <person name="Zane G.M."/>
            <person name="Rubin B.E."/>
            <person name="Wall J.D."/>
            <person name="Visel A."/>
            <person name="Bristow J."/>
            <person name="Blow M.J."/>
            <person name="Arkin A.P."/>
            <person name="Deutschbauer A.M."/>
        </authorList>
    </citation>
    <scope>NUCLEOTIDE SEQUENCE [LARGE SCALE GENOMIC DNA]</scope>
    <source>
        <strain evidence="2 3">FW300-N2E2</strain>
    </source>
</reference>
<evidence type="ECO:0000259" key="1">
    <source>
        <dbReference type="PROSITE" id="PS50943"/>
    </source>
</evidence>
<dbReference type="CDD" id="cd00093">
    <property type="entry name" value="HTH_XRE"/>
    <property type="match status" value="1"/>
</dbReference>
<accession>A0A159ZXK1</accession>